<comment type="subcellular location">
    <subcellularLocation>
        <location evidence="1">Membrane</location>
        <topology evidence="1">Multi-pass membrane protein</topology>
    </subcellularLocation>
</comment>
<feature type="compositionally biased region" description="Polar residues" evidence="6">
    <location>
        <begin position="18"/>
        <end position="28"/>
    </location>
</feature>
<dbReference type="SUPFAM" id="SSF143865">
    <property type="entry name" value="CorA soluble domain-like"/>
    <property type="match status" value="1"/>
</dbReference>
<accession>A0A1R0H3T6</accession>
<evidence type="ECO:0000256" key="4">
    <source>
        <dbReference type="ARBA" id="ARBA00022989"/>
    </source>
</evidence>
<evidence type="ECO:0000256" key="6">
    <source>
        <dbReference type="SAM" id="MobiDB-lite"/>
    </source>
</evidence>
<dbReference type="Proteomes" id="UP000187455">
    <property type="component" value="Unassembled WGS sequence"/>
</dbReference>
<dbReference type="Gene3D" id="3.30.460.20">
    <property type="entry name" value="CorA soluble domain-like"/>
    <property type="match status" value="1"/>
</dbReference>
<feature type="region of interest" description="Disordered" evidence="6">
    <location>
        <begin position="580"/>
        <end position="636"/>
    </location>
</feature>
<dbReference type="Gene3D" id="1.20.58.340">
    <property type="entry name" value="Magnesium transport protein CorA, transmembrane region"/>
    <property type="match status" value="2"/>
</dbReference>
<evidence type="ECO:0000256" key="3">
    <source>
        <dbReference type="ARBA" id="ARBA00022692"/>
    </source>
</evidence>
<dbReference type="CDD" id="cd12829">
    <property type="entry name" value="Alr1p-like"/>
    <property type="match status" value="1"/>
</dbReference>
<keyword evidence="9" id="KW-1185">Reference proteome</keyword>
<dbReference type="PANTHER" id="PTHR21535">
    <property type="entry name" value="MAGNESIUM AND COBALT TRANSPORT PROTEIN/MITOCHONDRIAL IMPORT INNER MEMBRANE TRANSLOCASE SUBUNIT TIM8"/>
    <property type="match status" value="1"/>
</dbReference>
<dbReference type="SUPFAM" id="SSF144083">
    <property type="entry name" value="Magnesium transport protein CorA, transmembrane region"/>
    <property type="match status" value="1"/>
</dbReference>
<dbReference type="InterPro" id="IPR044089">
    <property type="entry name" value="Alr1-like"/>
</dbReference>
<evidence type="ECO:0000313" key="9">
    <source>
        <dbReference type="Proteomes" id="UP000187455"/>
    </source>
</evidence>
<feature type="region of interest" description="Disordered" evidence="6">
    <location>
        <begin position="1"/>
        <end position="79"/>
    </location>
</feature>
<evidence type="ECO:0000256" key="7">
    <source>
        <dbReference type="SAM" id="Phobius"/>
    </source>
</evidence>
<dbReference type="GO" id="GO:0016020">
    <property type="term" value="C:membrane"/>
    <property type="evidence" value="ECO:0007669"/>
    <property type="project" value="UniProtKB-SubCell"/>
</dbReference>
<comment type="similarity">
    <text evidence="2">Belongs to the CorA metal ion transporter (MIT) (TC 1.A.35) family.</text>
</comment>
<proteinExistence type="inferred from homology"/>
<dbReference type="OrthoDB" id="29879at2759"/>
<gene>
    <name evidence="8" type="ORF">AYI68_g2068</name>
</gene>
<dbReference type="InterPro" id="IPR002523">
    <property type="entry name" value="MgTranspt_CorA/ZnTranspt_ZntB"/>
</dbReference>
<dbReference type="PANTHER" id="PTHR21535:SF51">
    <property type="entry name" value="MANGANESE RESISTANCE PROTEIN MNR2"/>
    <property type="match status" value="1"/>
</dbReference>
<name>A0A1R0H3T6_9FUNG</name>
<feature type="transmembrane region" description="Helical" evidence="7">
    <location>
        <begin position="729"/>
        <end position="751"/>
    </location>
</feature>
<dbReference type="InterPro" id="IPR045863">
    <property type="entry name" value="CorA_TM1_TM2"/>
</dbReference>
<evidence type="ECO:0000256" key="1">
    <source>
        <dbReference type="ARBA" id="ARBA00004141"/>
    </source>
</evidence>
<sequence length="756" mass="83411">MDSQNNSPTEPFAKIHSPSGSPDRSSYAINVDAEESFPDPPKSARFPGSSYLKAALPKLPVSNKSSMGPDRNFDGSPIYITKVSAHTSNQSPSRTPASASASVEVSHSADEVKGSIKKAHNPQIFKFPSDSPPSSTNLLAQTLAEPTNPKCFASPMEVLNVNFPHALITDPERSPLLRPLSISSYGKLPTNNIKIANFDPLDVFLKRKNLPDDIYEDNVYFSAGSETQSESEGESERLEEMNLIDRIREFSYNNGSAKPHDPSISYFDESGFPHTNNEIHDSAGLSKEQRLANLLSPEKRPLLSGHAHPSFKLDPPFSLDSIPNTVSNHKLSTYLDTFPSRASRILFYSPLISPIRANSLETVSNPEIGNLSSIFKFVEKSNSTFWLDILAPTNSEVRILSKTFKIHPLTAEDIIENEESIRSKVDVYSNYYFLVLDLFGSQGLYGGNPAQWDESPYVTYIIVTKLGVISFHTMPTCRRSIILRWLSQLQVQAPVTPDWINYAIMDDLTDQIIPLVQTIELEVETIDELVLILSSSEQSDMLLRIGSSRKKLMCILRVLQGKSDALRTLIKMFSAAPPQPALPSGNAPSHPAGSFQLPNTSKRPVPLGPKLDTLSHLLNSSTGGTSTPGGGTRTPNNDVKFHDIKYYLEDILDHVITMSDNASHLEQVLSRAYSNYLAKISIELTQSSNRTNDVVAKLSVLASVLIPLNLITGLWGMNVKVPGQDENGIEWFIGIVLSIISFVILSIYICIRLELL</sequence>
<dbReference type="Pfam" id="PF01544">
    <property type="entry name" value="CorA"/>
    <property type="match status" value="2"/>
</dbReference>
<keyword evidence="4 7" id="KW-1133">Transmembrane helix</keyword>
<dbReference type="AlphaFoldDB" id="A0A1R0H3T6"/>
<organism evidence="8 9">
    <name type="scientific">Smittium mucronatum</name>
    <dbReference type="NCBI Taxonomy" id="133383"/>
    <lineage>
        <taxon>Eukaryota</taxon>
        <taxon>Fungi</taxon>
        <taxon>Fungi incertae sedis</taxon>
        <taxon>Zoopagomycota</taxon>
        <taxon>Kickxellomycotina</taxon>
        <taxon>Harpellomycetes</taxon>
        <taxon>Harpellales</taxon>
        <taxon>Legeriomycetaceae</taxon>
        <taxon>Smittium</taxon>
    </lineage>
</organism>
<keyword evidence="3 7" id="KW-0812">Transmembrane</keyword>
<evidence type="ECO:0000256" key="2">
    <source>
        <dbReference type="ARBA" id="ARBA00009765"/>
    </source>
</evidence>
<feature type="transmembrane region" description="Helical" evidence="7">
    <location>
        <begin position="694"/>
        <end position="717"/>
    </location>
</feature>
<reference evidence="8 9" key="1">
    <citation type="journal article" date="2016" name="Mol. Biol. Evol.">
        <title>Genome-Wide Survey of Gut Fungi (Harpellales) Reveals the First Horizontally Transferred Ubiquitin Gene from a Mosquito Host.</title>
        <authorList>
            <person name="Wang Y."/>
            <person name="White M.M."/>
            <person name="Kvist S."/>
            <person name="Moncalvo J.M."/>
        </authorList>
    </citation>
    <scope>NUCLEOTIDE SEQUENCE [LARGE SCALE GENOMIC DNA]</scope>
    <source>
        <strain evidence="8 9">ALG-7-W6</strain>
    </source>
</reference>
<evidence type="ECO:0000313" key="8">
    <source>
        <dbReference type="EMBL" id="OLY83784.1"/>
    </source>
</evidence>
<comment type="caution">
    <text evidence="8">The sequence shown here is derived from an EMBL/GenBank/DDBJ whole genome shotgun (WGS) entry which is preliminary data.</text>
</comment>
<protein>
    <submittedName>
        <fullName evidence="8">Magnesium transporter ALR2</fullName>
    </submittedName>
</protein>
<dbReference type="GO" id="GO:0015095">
    <property type="term" value="F:magnesium ion transmembrane transporter activity"/>
    <property type="evidence" value="ECO:0007669"/>
    <property type="project" value="InterPro"/>
</dbReference>
<dbReference type="EMBL" id="LSSL01000749">
    <property type="protein sequence ID" value="OLY83784.1"/>
    <property type="molecule type" value="Genomic_DNA"/>
</dbReference>
<keyword evidence="5 7" id="KW-0472">Membrane</keyword>
<dbReference type="STRING" id="133383.A0A1R0H3T6"/>
<dbReference type="InterPro" id="IPR045861">
    <property type="entry name" value="CorA_cytoplasmic_dom"/>
</dbReference>
<evidence type="ECO:0000256" key="5">
    <source>
        <dbReference type="ARBA" id="ARBA00023136"/>
    </source>
</evidence>
<dbReference type="GO" id="GO:0010961">
    <property type="term" value="P:intracellular magnesium ion homeostasis"/>
    <property type="evidence" value="ECO:0007669"/>
    <property type="project" value="TreeGrafter"/>
</dbReference>